<dbReference type="Pfam" id="PF02170">
    <property type="entry name" value="PAZ"/>
    <property type="match status" value="1"/>
</dbReference>
<dbReference type="InterPro" id="IPR003165">
    <property type="entry name" value="Piwi"/>
</dbReference>
<dbReference type="InterPro" id="IPR012337">
    <property type="entry name" value="RNaseH-like_sf"/>
</dbReference>
<evidence type="ECO:0000259" key="10">
    <source>
        <dbReference type="PROSITE" id="PS50821"/>
    </source>
</evidence>
<feature type="region of interest" description="Disordered" evidence="9">
    <location>
        <begin position="1"/>
        <end position="124"/>
    </location>
</feature>
<comment type="subcellular location">
    <subcellularLocation>
        <location evidence="1">Cytoplasm</location>
    </subcellularLocation>
</comment>
<evidence type="ECO:0000256" key="4">
    <source>
        <dbReference type="ARBA" id="ARBA00022782"/>
    </source>
</evidence>
<dbReference type="CTD" id="34524"/>
<dbReference type="FunFam" id="3.30.420.10:FF:000014">
    <property type="entry name" value="Piwi-like RNA-mediated gene silencing 1"/>
    <property type="match status" value="1"/>
</dbReference>
<protein>
    <submittedName>
        <fullName evidence="12">Piwi</fullName>
    </submittedName>
</protein>
<dbReference type="KEGG" id="bmor:100125336"/>
<feature type="domain" description="Piwi" evidence="11">
    <location>
        <begin position="594"/>
        <end position="885"/>
    </location>
</feature>
<name>A0A4P9D450_BOMMO</name>
<reference evidence="12" key="1">
    <citation type="submission" date="2018-08" db="EMBL/GenBank/DDBJ databases">
        <authorList>
            <person name="Liu F."/>
            <person name="Liao Z."/>
            <person name="Xiao H."/>
        </authorList>
    </citation>
    <scope>NUCLEOTIDE SEQUENCE</scope>
</reference>
<dbReference type="OrthoDB" id="445936at2759"/>
<evidence type="ECO:0000256" key="3">
    <source>
        <dbReference type="ARBA" id="ARBA00022490"/>
    </source>
</evidence>
<dbReference type="RefSeq" id="NP_001098066.2">
    <property type="nucleotide sequence ID" value="NM_001104596.2"/>
</dbReference>
<evidence type="ECO:0000256" key="2">
    <source>
        <dbReference type="ARBA" id="ARBA00022473"/>
    </source>
</evidence>
<dbReference type="SMART" id="SM00949">
    <property type="entry name" value="PAZ"/>
    <property type="match status" value="1"/>
</dbReference>
<keyword evidence="2" id="KW-0217">Developmental protein</keyword>
<dbReference type="SMR" id="A0A4P9D450"/>
<organism evidence="12">
    <name type="scientific">Bombyx mori</name>
    <name type="common">Silk moth</name>
    <dbReference type="NCBI Taxonomy" id="7091"/>
    <lineage>
        <taxon>Eukaryota</taxon>
        <taxon>Metazoa</taxon>
        <taxon>Ecdysozoa</taxon>
        <taxon>Arthropoda</taxon>
        <taxon>Hexapoda</taxon>
        <taxon>Insecta</taxon>
        <taxon>Pterygota</taxon>
        <taxon>Neoptera</taxon>
        <taxon>Endopterygota</taxon>
        <taxon>Lepidoptera</taxon>
        <taxon>Glossata</taxon>
        <taxon>Ditrysia</taxon>
        <taxon>Bombycoidea</taxon>
        <taxon>Bombycidae</taxon>
        <taxon>Bombycinae</taxon>
        <taxon>Bombyx</taxon>
    </lineage>
</organism>
<evidence type="ECO:0000259" key="11">
    <source>
        <dbReference type="PROSITE" id="PS50822"/>
    </source>
</evidence>
<feature type="domain" description="PAZ" evidence="10">
    <location>
        <begin position="317"/>
        <end position="427"/>
    </location>
</feature>
<dbReference type="GeneID" id="100125336"/>
<dbReference type="GO" id="GO:0005737">
    <property type="term" value="C:cytoplasm"/>
    <property type="evidence" value="ECO:0007669"/>
    <property type="project" value="UniProtKB-SubCell"/>
</dbReference>
<dbReference type="EMBL" id="MH780859">
    <property type="protein sequence ID" value="QCT85121.1"/>
    <property type="molecule type" value="mRNA"/>
</dbReference>
<proteinExistence type="evidence at transcript level"/>
<dbReference type="GO" id="GO:0140965">
    <property type="term" value="P:secondary piRNA processing"/>
    <property type="evidence" value="ECO:0007669"/>
    <property type="project" value="UniProtKB-ARBA"/>
</dbReference>
<evidence type="ECO:0000313" key="12">
    <source>
        <dbReference type="EMBL" id="QCT85121.1"/>
    </source>
</evidence>
<dbReference type="SUPFAM" id="SSF101690">
    <property type="entry name" value="PAZ domain"/>
    <property type="match status" value="1"/>
</dbReference>
<dbReference type="InterPro" id="IPR036397">
    <property type="entry name" value="RNaseH_sf"/>
</dbReference>
<dbReference type="SMART" id="SM00950">
    <property type="entry name" value="Piwi"/>
    <property type="match status" value="1"/>
</dbReference>
<dbReference type="FunFam" id="2.170.260.10:FF:000003">
    <property type="entry name" value="Piwi-like RNA-mediated gene silencing 2"/>
    <property type="match status" value="1"/>
</dbReference>
<keyword evidence="3" id="KW-0963">Cytoplasm</keyword>
<comment type="subunit">
    <text evidence="8">Interacts (when symmetrically methylated) with Papi/TDRKH. Interacts with Vasa.</text>
</comment>
<comment type="similarity">
    <text evidence="7">Belongs to the argonaute family. Piwi subfamily.</text>
</comment>
<keyword evidence="5" id="KW-0694">RNA-binding</keyword>
<dbReference type="PROSITE" id="PS50822">
    <property type="entry name" value="PIWI"/>
    <property type="match status" value="1"/>
</dbReference>
<dbReference type="PROSITE" id="PS50821">
    <property type="entry name" value="PAZ"/>
    <property type="match status" value="1"/>
</dbReference>
<evidence type="ECO:0000256" key="7">
    <source>
        <dbReference type="ARBA" id="ARBA00038291"/>
    </source>
</evidence>
<dbReference type="RefSeq" id="XP_012545276.1">
    <property type="nucleotide sequence ID" value="XM_012689822.4"/>
</dbReference>
<dbReference type="CDD" id="cd04658">
    <property type="entry name" value="Piwi_piwi-like_Euk"/>
    <property type="match status" value="1"/>
</dbReference>
<evidence type="ECO:0000256" key="5">
    <source>
        <dbReference type="ARBA" id="ARBA00022884"/>
    </source>
</evidence>
<dbReference type="GO" id="GO:0030154">
    <property type="term" value="P:cell differentiation"/>
    <property type="evidence" value="ECO:0007669"/>
    <property type="project" value="UniProtKB-KW"/>
</dbReference>
<dbReference type="GO" id="GO:0003723">
    <property type="term" value="F:RNA binding"/>
    <property type="evidence" value="ECO:0007669"/>
    <property type="project" value="UniProtKB-KW"/>
</dbReference>
<keyword evidence="4" id="KW-0221">Differentiation</keyword>
<evidence type="ECO:0000256" key="8">
    <source>
        <dbReference type="ARBA" id="ARBA00063505"/>
    </source>
</evidence>
<dbReference type="Gene3D" id="3.40.50.2300">
    <property type="match status" value="1"/>
</dbReference>
<dbReference type="Gene3D" id="3.30.420.10">
    <property type="entry name" value="Ribonuclease H-like superfamily/Ribonuclease H"/>
    <property type="match status" value="1"/>
</dbReference>
<evidence type="ECO:0000256" key="1">
    <source>
        <dbReference type="ARBA" id="ARBA00004496"/>
    </source>
</evidence>
<dbReference type="Gene3D" id="2.170.260.10">
    <property type="entry name" value="paz domain"/>
    <property type="match status" value="1"/>
</dbReference>
<sequence length="899" mass="101338">MSEPRGRGRARGRAGRGGDGGGPAPRRPGEQAGPSQQSMPPGPRPQPPSGWGPQSSVPPVRAGVPTPTAQAGRASHRVTPTTHEHPGDIDVQQRMQKLELGPHSSGGGDASSVVGRGSRRGGGRVLPETISILRTRPEAVTSKKGTSGTPLDLLANYFTVETTPKWGLYQYHVDISPEEDSTGVRKALMRVHSKTLGGYLFDGTVLYTVNRLHPDPMELYSDRKTDNERMRILIKLTCEVSPGDYHYIQIFNIIIRKCFNLLKLQLMGRDYFDPEAKIDIPEFKLQIWPGYKTTINQYEDRLLLVTEIAHKVLRMDTVLQMLSEYAATKGNNYKKIFLEDVVGKIVMTDYNKRTYRVDDVAWNVSPKSTFKMRDENITYIEYYYKKYNLRIQDPGQPLLISRSKPREIRAGLPELIYLVPELCRQTGLSDEMRANFKLMRSLDVHTKIGPDKRIEKLNNFNRRFTSTPEVVEELATWSLKLSKELVKIKGRQLPPENIIQANNVKYPAGDTTEGWTRDMRSKHLLAIAQLNSWVVITPERQRRDTESFIDLIIKTGGGVGFRMRSPDLVVIRHDGPIEYANMCEEVIARKNPALILCVLARNYADRYEAIKKKCTVDRAVPTQVVCARNMSSKSAMSIATKVAIQINCKLGGSPWTVDIPLPSLMVVGYDVCHDTRSKEKSFGAFVATLDKQMTQYYSIVNAHTSGEELSSHMGFNIASAVKKFREKNGTYPARIFIYRDGVGDGQIPYVHSHEVAEIKKKLAEIYAGVEIKLAFIIVSKRINTRIFVQRGRSGENPRPGTVIDDVVTLPERYDFYLVSQNVREGTIAPTSYNVIEDTTGLNPDRIQRLTYKLTHLYFNCSSQVRVPSVCQYAHKLAFLAANSLHNQPHYSLNETLYFL</sequence>
<dbReference type="PANTHER" id="PTHR22891">
    <property type="entry name" value="EUKARYOTIC TRANSLATION INITIATION FACTOR 2C"/>
    <property type="match status" value="1"/>
</dbReference>
<dbReference type="SUPFAM" id="SSF53098">
    <property type="entry name" value="Ribonuclease H-like"/>
    <property type="match status" value="1"/>
</dbReference>
<dbReference type="Pfam" id="PF02171">
    <property type="entry name" value="Piwi"/>
    <property type="match status" value="1"/>
</dbReference>
<dbReference type="AlphaFoldDB" id="A0A4P9D450"/>
<dbReference type="OMA" id="WSGTCRV"/>
<dbReference type="InterPro" id="IPR003100">
    <property type="entry name" value="PAZ_dom"/>
</dbReference>
<dbReference type="CDD" id="cd02845">
    <property type="entry name" value="PAZ_piwi_like"/>
    <property type="match status" value="1"/>
</dbReference>
<feature type="compositionally biased region" description="Pro residues" evidence="9">
    <location>
        <begin position="40"/>
        <end position="50"/>
    </location>
</feature>
<evidence type="ECO:0000256" key="6">
    <source>
        <dbReference type="ARBA" id="ARBA00023158"/>
    </source>
</evidence>
<dbReference type="InterPro" id="IPR036085">
    <property type="entry name" value="PAZ_dom_sf"/>
</dbReference>
<accession>A0A4P9D450</accession>
<keyword evidence="6" id="KW-0943">RNA-mediated gene silencing</keyword>
<evidence type="ECO:0000256" key="9">
    <source>
        <dbReference type="SAM" id="MobiDB-lite"/>
    </source>
</evidence>
<dbReference type="Pfam" id="PF23278">
    <property type="entry name" value="Piwi_N"/>
    <property type="match status" value="1"/>
</dbReference>